<dbReference type="SMR" id="A0A974CMW9"/>
<evidence type="ECO:0000256" key="4">
    <source>
        <dbReference type="ARBA" id="ARBA00022729"/>
    </source>
</evidence>
<dbReference type="GO" id="GO:0002162">
    <property type="term" value="F:dystroglycan binding"/>
    <property type="evidence" value="ECO:0007669"/>
    <property type="project" value="TreeGrafter"/>
</dbReference>
<dbReference type="Proteomes" id="UP000694892">
    <property type="component" value="Chromosome 6L"/>
</dbReference>
<comment type="subcellular location">
    <subcellularLocation>
        <location evidence="1">Endoplasmic reticulum</location>
    </subcellularLocation>
    <subcellularLocation>
        <location evidence="2">Secreted</location>
    </subcellularLocation>
</comment>
<organism evidence="8 9">
    <name type="scientific">Xenopus laevis</name>
    <name type="common">African clawed frog</name>
    <dbReference type="NCBI Taxonomy" id="8355"/>
    <lineage>
        <taxon>Eukaryota</taxon>
        <taxon>Metazoa</taxon>
        <taxon>Chordata</taxon>
        <taxon>Craniata</taxon>
        <taxon>Vertebrata</taxon>
        <taxon>Euteleostomi</taxon>
        <taxon>Amphibia</taxon>
        <taxon>Batrachia</taxon>
        <taxon>Anura</taxon>
        <taxon>Pipoidea</taxon>
        <taxon>Pipidae</taxon>
        <taxon>Xenopodinae</taxon>
        <taxon>Xenopus</taxon>
        <taxon>Xenopus</taxon>
    </lineage>
</organism>
<dbReference type="AlphaFoldDB" id="A0A974CMW9"/>
<dbReference type="PANTHER" id="PTHR15337">
    <property type="entry name" value="ANTERIOR GRADIENT PROTEIN-RELATED"/>
    <property type="match status" value="1"/>
</dbReference>
<sequence>MESVLKSLFVLLVATSFTLAKEIPAKVSKPQTLSRGWGDNLEWVQTYEEGLYKAKAENKPLMLINHRNDCPHSLALKKAFAEHQGIQKLAEEFILLNVVYDPTDKNLQLDGQYVPKIIFVDPSLVVRADLPGKYSNHQYTYEPADIDHLFENMKKALVLLKTEL</sequence>
<keyword evidence="4 7" id="KW-0732">Signal</keyword>
<feature type="chain" id="PRO_5037836952" description="Anterior gradient protein 2 homolog" evidence="7">
    <location>
        <begin position="21"/>
        <end position="164"/>
    </location>
</feature>
<dbReference type="FunFam" id="3.40.30.10:FF:000036">
    <property type="entry name" value="anterior gradient protein 2 homolog"/>
    <property type="match status" value="1"/>
</dbReference>
<dbReference type="OrthoDB" id="262308at2759"/>
<reference evidence="9" key="1">
    <citation type="journal article" date="2016" name="Nature">
        <title>Genome evolution in the allotetraploid frog Xenopus laevis.</title>
        <authorList>
            <person name="Session A.M."/>
            <person name="Uno Y."/>
            <person name="Kwon T."/>
            <person name="Chapman J.A."/>
            <person name="Toyoda A."/>
            <person name="Takahashi S."/>
            <person name="Fukui A."/>
            <person name="Hikosaka A."/>
            <person name="Suzuki A."/>
            <person name="Kondo M."/>
            <person name="van Heeringen S.J."/>
            <person name="Quigley I."/>
            <person name="Heinz S."/>
            <person name="Ogino H."/>
            <person name="Ochi H."/>
            <person name="Hellsten U."/>
            <person name="Lyons J.B."/>
            <person name="Simakov O."/>
            <person name="Putnam N."/>
            <person name="Stites J."/>
            <person name="Kuroki Y."/>
            <person name="Tanaka T."/>
            <person name="Michiue T."/>
            <person name="Watanabe M."/>
            <person name="Bogdanovic O."/>
            <person name="Lister R."/>
            <person name="Georgiou G."/>
            <person name="Paranjpe S.S."/>
            <person name="van Kruijsbergen I."/>
            <person name="Shu S."/>
            <person name="Carlson J."/>
            <person name="Kinoshita T."/>
            <person name="Ohta Y."/>
            <person name="Mawaribuchi S."/>
            <person name="Jenkins J."/>
            <person name="Grimwood J."/>
            <person name="Schmutz J."/>
            <person name="Mitros T."/>
            <person name="Mozaffari S.V."/>
            <person name="Suzuki Y."/>
            <person name="Haramoto Y."/>
            <person name="Yamamoto T.S."/>
            <person name="Takagi C."/>
            <person name="Heald R."/>
            <person name="Miller K."/>
            <person name="Haudenschild C."/>
            <person name="Kitzman J."/>
            <person name="Nakayama T."/>
            <person name="Izutsu Y."/>
            <person name="Robert J."/>
            <person name="Fortriede J."/>
            <person name="Burns K."/>
            <person name="Lotay V."/>
            <person name="Karimi K."/>
            <person name="Yasuoka Y."/>
            <person name="Dichmann D.S."/>
            <person name="Flajnik M.F."/>
            <person name="Houston D.W."/>
            <person name="Shendure J."/>
            <person name="DuPasquier L."/>
            <person name="Vize P.D."/>
            <person name="Zorn A.M."/>
            <person name="Ito M."/>
            <person name="Marcotte E.M."/>
            <person name="Wallingford J.B."/>
            <person name="Ito Y."/>
            <person name="Asashima M."/>
            <person name="Ueno N."/>
            <person name="Matsuda Y."/>
            <person name="Veenstra G.J."/>
            <person name="Fujiyama A."/>
            <person name="Harland R.M."/>
            <person name="Taira M."/>
            <person name="Rokhsar D.S."/>
        </authorList>
    </citation>
    <scope>NUCLEOTIDE SEQUENCE [LARGE SCALE GENOMIC DNA]</scope>
    <source>
        <strain evidence="9">J</strain>
    </source>
</reference>
<dbReference type="PANTHER" id="PTHR15337:SF1">
    <property type="entry name" value="ANTERIOR GRADIENT PROTEIN 2 HOMOLOG"/>
    <property type="match status" value="1"/>
</dbReference>
<dbReference type="SUPFAM" id="SSF52833">
    <property type="entry name" value="Thioredoxin-like"/>
    <property type="match status" value="1"/>
</dbReference>
<evidence type="ECO:0000256" key="5">
    <source>
        <dbReference type="ARBA" id="ARBA00022824"/>
    </source>
</evidence>
<dbReference type="Gene3D" id="3.40.30.10">
    <property type="entry name" value="Glutaredoxin"/>
    <property type="match status" value="1"/>
</dbReference>
<feature type="signal peptide" evidence="7">
    <location>
        <begin position="1"/>
        <end position="20"/>
    </location>
</feature>
<dbReference type="CDD" id="cd02960">
    <property type="entry name" value="AGR"/>
    <property type="match status" value="1"/>
</dbReference>
<keyword evidence="5" id="KW-0256">Endoplasmic reticulum</keyword>
<dbReference type="InterPro" id="IPR036249">
    <property type="entry name" value="Thioredoxin-like_sf"/>
</dbReference>
<evidence type="ECO:0000256" key="2">
    <source>
        <dbReference type="ARBA" id="ARBA00004613"/>
    </source>
</evidence>
<name>A0A974CMW9_XENLA</name>
<dbReference type="GO" id="GO:0005783">
    <property type="term" value="C:endoplasmic reticulum"/>
    <property type="evidence" value="ECO:0007669"/>
    <property type="project" value="UniProtKB-SubCell"/>
</dbReference>
<dbReference type="InterPro" id="IPR051099">
    <property type="entry name" value="AGR/TXD"/>
</dbReference>
<dbReference type="Pfam" id="PF13899">
    <property type="entry name" value="Thioredoxin_7"/>
    <property type="match status" value="1"/>
</dbReference>
<evidence type="ECO:0008006" key="10">
    <source>
        <dbReference type="Google" id="ProtNLM"/>
    </source>
</evidence>
<dbReference type="GO" id="GO:0005576">
    <property type="term" value="C:extracellular region"/>
    <property type="evidence" value="ECO:0007669"/>
    <property type="project" value="UniProtKB-SubCell"/>
</dbReference>
<evidence type="ECO:0000313" key="9">
    <source>
        <dbReference type="Proteomes" id="UP000694892"/>
    </source>
</evidence>
<evidence type="ECO:0000256" key="7">
    <source>
        <dbReference type="SAM" id="SignalP"/>
    </source>
</evidence>
<evidence type="ECO:0000256" key="3">
    <source>
        <dbReference type="ARBA" id="ARBA00022525"/>
    </source>
</evidence>
<protein>
    <recommendedName>
        <fullName evidence="10">Anterior gradient protein 2 homolog</fullName>
    </recommendedName>
</protein>
<dbReference type="EMBL" id="CM004476">
    <property type="protein sequence ID" value="OCT75777.1"/>
    <property type="molecule type" value="Genomic_DNA"/>
</dbReference>
<evidence type="ECO:0000313" key="8">
    <source>
        <dbReference type="EMBL" id="OCT75777.1"/>
    </source>
</evidence>
<accession>A0A974CMW9</accession>
<dbReference type="OMA" id="LMENMIK"/>
<comment type="similarity">
    <text evidence="6">Belongs to the AGR family.</text>
</comment>
<proteinExistence type="inferred from homology"/>
<evidence type="ECO:0000256" key="1">
    <source>
        <dbReference type="ARBA" id="ARBA00004240"/>
    </source>
</evidence>
<evidence type="ECO:0000256" key="6">
    <source>
        <dbReference type="ARBA" id="ARBA00038124"/>
    </source>
</evidence>
<dbReference type="KEGG" id="xla:379407"/>
<gene>
    <name evidence="8" type="ORF">XELAEV_18030964mg</name>
</gene>
<keyword evidence="3" id="KW-0964">Secreted</keyword>